<proteinExistence type="predicted"/>
<organism evidence="3 4">
    <name type="scientific">Lepeophtheirus salmonis</name>
    <name type="common">Salmon louse</name>
    <name type="synonym">Caligus salmonis</name>
    <dbReference type="NCBI Taxonomy" id="72036"/>
    <lineage>
        <taxon>Eukaryota</taxon>
        <taxon>Metazoa</taxon>
        <taxon>Ecdysozoa</taxon>
        <taxon>Arthropoda</taxon>
        <taxon>Crustacea</taxon>
        <taxon>Multicrustacea</taxon>
        <taxon>Hexanauplia</taxon>
        <taxon>Copepoda</taxon>
        <taxon>Siphonostomatoida</taxon>
        <taxon>Caligidae</taxon>
        <taxon>Lepeophtheirus</taxon>
    </lineage>
</organism>
<dbReference type="GO" id="GO:0003676">
    <property type="term" value="F:nucleic acid binding"/>
    <property type="evidence" value="ECO:0007669"/>
    <property type="project" value="InterPro"/>
</dbReference>
<keyword evidence="4" id="KW-1185">Reference proteome</keyword>
<dbReference type="AlphaFoldDB" id="A0A7R8H093"/>
<evidence type="ECO:0000259" key="2">
    <source>
        <dbReference type="PROSITE" id="PS50174"/>
    </source>
</evidence>
<evidence type="ECO:0000313" key="3">
    <source>
        <dbReference type="EMBL" id="CAF2781529.1"/>
    </source>
</evidence>
<dbReference type="GO" id="GO:0005730">
    <property type="term" value="C:nucleolus"/>
    <property type="evidence" value="ECO:0007669"/>
    <property type="project" value="TreeGrafter"/>
</dbReference>
<accession>A0A7R8H093</accession>
<gene>
    <name evidence="3" type="ORF">LSAA_1999</name>
</gene>
<name>A0A7R8H093_LEPSM</name>
<dbReference type="PROSITE" id="PS50174">
    <property type="entry name" value="G_PATCH"/>
    <property type="match status" value="1"/>
</dbReference>
<dbReference type="PANTHER" id="PTHR23149">
    <property type="entry name" value="G PATCH DOMAIN CONTAINING PROTEIN"/>
    <property type="match status" value="1"/>
</dbReference>
<evidence type="ECO:0000313" key="4">
    <source>
        <dbReference type="Proteomes" id="UP000675881"/>
    </source>
</evidence>
<dbReference type="Pfam" id="PF01585">
    <property type="entry name" value="G-patch"/>
    <property type="match status" value="1"/>
</dbReference>
<dbReference type="InterPro" id="IPR050656">
    <property type="entry name" value="PINX1"/>
</dbReference>
<evidence type="ECO:0000256" key="1">
    <source>
        <dbReference type="ARBA" id="ARBA00040365"/>
    </source>
</evidence>
<dbReference type="Proteomes" id="UP000675881">
    <property type="component" value="Chromosome 1"/>
</dbReference>
<reference evidence="3" key="1">
    <citation type="submission" date="2021-02" db="EMBL/GenBank/DDBJ databases">
        <authorList>
            <person name="Bekaert M."/>
        </authorList>
    </citation>
    <scope>NUCLEOTIDE SEQUENCE</scope>
    <source>
        <strain evidence="3">IoA-00</strain>
    </source>
</reference>
<protein>
    <recommendedName>
        <fullName evidence="1">G patch domain-containing protein 4</fullName>
    </recommendedName>
</protein>
<dbReference type="PANTHER" id="PTHR23149:SF9">
    <property type="entry name" value="G PATCH DOMAIN-CONTAINING PROTEIN 4"/>
    <property type="match status" value="1"/>
</dbReference>
<dbReference type="EMBL" id="HG994580">
    <property type="protein sequence ID" value="CAF2781529.1"/>
    <property type="molecule type" value="Genomic_DNA"/>
</dbReference>
<feature type="domain" description="G-patch" evidence="2">
    <location>
        <begin position="7"/>
        <end position="53"/>
    </location>
</feature>
<dbReference type="InterPro" id="IPR000467">
    <property type="entry name" value="G_patch_dom"/>
</dbReference>
<dbReference type="SMART" id="SM00443">
    <property type="entry name" value="G_patch"/>
    <property type="match status" value="1"/>
</dbReference>
<dbReference type="OrthoDB" id="10019757at2759"/>
<sequence>MSDFNTDQSFAKRLLKSQGWMEGSGLGKNAQGIVDPVKPSLKFDTTGVGHDQAKEFTDHWWARAYDKAAKEIKVEHNDDGSKEEKKALYSGFIKSATLNDGALTSIPKEEEAEGSNERNSIKVLSDEELFAACDGLTAHMGARHGHSMSAKYKRLAELDKQLMDSIEEKKRRKKK</sequence>